<organism evidence="1 2">
    <name type="scientific">Listeria aquatica</name>
    <dbReference type="NCBI Taxonomy" id="1494960"/>
    <lineage>
        <taxon>Bacteria</taxon>
        <taxon>Bacillati</taxon>
        <taxon>Bacillota</taxon>
        <taxon>Bacilli</taxon>
        <taxon>Bacillales</taxon>
        <taxon>Listeriaceae</taxon>
        <taxon>Listeria</taxon>
    </lineage>
</organism>
<comment type="caution">
    <text evidence="1">The sequence shown here is derived from an EMBL/GenBank/DDBJ whole genome shotgun (WGS) entry which is preliminary data.</text>
</comment>
<evidence type="ECO:0000313" key="1">
    <source>
        <dbReference type="EMBL" id="MBC1521201.1"/>
    </source>
</evidence>
<dbReference type="EMBL" id="JAARRM010000002">
    <property type="protein sequence ID" value="MBC1521201.1"/>
    <property type="molecule type" value="Genomic_DNA"/>
</dbReference>
<dbReference type="RefSeq" id="WP_185372971.1">
    <property type="nucleotide sequence ID" value="NZ_JAARRM010000002.1"/>
</dbReference>
<accession>A0A841ZRF8</accession>
<protein>
    <submittedName>
        <fullName evidence="1">Uncharacterized protein</fullName>
    </submittedName>
</protein>
<dbReference type="AlphaFoldDB" id="A0A841ZRF8"/>
<evidence type="ECO:0000313" key="2">
    <source>
        <dbReference type="Proteomes" id="UP000559885"/>
    </source>
</evidence>
<name>A0A841ZRF8_9LIST</name>
<gene>
    <name evidence="1" type="ORF">HB912_06045</name>
</gene>
<reference evidence="1 2" key="1">
    <citation type="submission" date="2020-03" db="EMBL/GenBank/DDBJ databases">
        <title>Soil Listeria distribution.</title>
        <authorList>
            <person name="Liao J."/>
            <person name="Wiedmann M."/>
        </authorList>
    </citation>
    <scope>NUCLEOTIDE SEQUENCE [LARGE SCALE GENOMIC DNA]</scope>
    <source>
        <strain evidence="1 2">FSL L7-1507</strain>
    </source>
</reference>
<dbReference type="Proteomes" id="UP000559885">
    <property type="component" value="Unassembled WGS sequence"/>
</dbReference>
<proteinExistence type="predicted"/>
<sequence>MIKEITPNDLKTIYLNIDSVFLSERRMPKQVFKDVLFTLVFDLEDFMKYGLEDIIGLSKLDQAKKLIRLPCIGVPANIQMMELNLNEKVTDFSRNLKELWEDGTLFLLLDYGCLFNDQKKWIIHFSIELEIVVLGVFEENKNVNSIIKATPYTKETFLKEYENFPEEYLNLSHKAAEKEARIMNEAVVYPMIKNYFD</sequence>